<dbReference type="InterPro" id="IPR005754">
    <property type="entry name" value="Sortase"/>
</dbReference>
<gene>
    <name evidence="3" type="ORF">ACFQY8_07100</name>
</gene>
<sequence>MTDKRHVNPTHKPSKSLSTRKRKKLIVNIAIGLVFAIGLGVLLYPQISQLYYRIESRQQVADFDETSRSISQEEINKRMKLAEAYNSTLTNLVKDPYGKDQKKQGVAEYARMLEVHEMLGHVEIPSIDVDIPIYAGTSEQVLAKGVGHLEGTSLPIGGNSTHTVLTAHSGYPTARLFTDIRKMKKGDKFYIHNLKTTLAYQVDQISVIEPTDFSKLLIVPGHDYATLLTCTPLYVNTHRLLVRGHRVPYVPAADEKIIAENRAAFIYKYLFYVSVVIIAVLVMTILYLSRKRKIMLKRLAVQRELMQETATAKGNENGGETAREQK</sequence>
<dbReference type="CDD" id="cd05827">
    <property type="entry name" value="Sortase_C"/>
    <property type="match status" value="1"/>
</dbReference>
<feature type="transmembrane region" description="Helical" evidence="2">
    <location>
        <begin position="25"/>
        <end position="44"/>
    </location>
</feature>
<name>A0ABW2Y6Y2_9BIFI</name>
<feature type="transmembrane region" description="Helical" evidence="2">
    <location>
        <begin position="269"/>
        <end position="288"/>
    </location>
</feature>
<keyword evidence="2" id="KW-0812">Transmembrane</keyword>
<dbReference type="NCBIfam" id="NF033745">
    <property type="entry name" value="class_C_sortase"/>
    <property type="match status" value="1"/>
</dbReference>
<accession>A0ABW2Y6Y2</accession>
<proteinExistence type="predicted"/>
<reference evidence="4" key="1">
    <citation type="journal article" date="2019" name="Int. J. Syst. Evol. Microbiol.">
        <title>The Global Catalogue of Microorganisms (GCM) 10K type strain sequencing project: providing services to taxonomists for standard genome sequencing and annotation.</title>
        <authorList>
            <consortium name="The Broad Institute Genomics Platform"/>
            <consortium name="The Broad Institute Genome Sequencing Center for Infectious Disease"/>
            <person name="Wu L."/>
            <person name="Ma J."/>
        </authorList>
    </citation>
    <scope>NUCLEOTIDE SEQUENCE [LARGE SCALE GENOMIC DNA]</scope>
    <source>
        <strain evidence="4">CCM 8604</strain>
    </source>
</reference>
<dbReference type="Gene3D" id="2.40.260.10">
    <property type="entry name" value="Sortase"/>
    <property type="match status" value="1"/>
</dbReference>
<evidence type="ECO:0000313" key="4">
    <source>
        <dbReference type="Proteomes" id="UP001597036"/>
    </source>
</evidence>
<evidence type="ECO:0000256" key="1">
    <source>
        <dbReference type="ARBA" id="ARBA00022801"/>
    </source>
</evidence>
<dbReference type="Pfam" id="PF04203">
    <property type="entry name" value="Sortase"/>
    <property type="match status" value="1"/>
</dbReference>
<protein>
    <submittedName>
        <fullName evidence="3">Class C sortase</fullName>
    </submittedName>
</protein>
<comment type="caution">
    <text evidence="3">The sequence shown here is derived from an EMBL/GenBank/DDBJ whole genome shotgun (WGS) entry which is preliminary data.</text>
</comment>
<organism evidence="3 4">
    <name type="scientific">Alloscardovia venturai</name>
    <dbReference type="NCBI Taxonomy" id="1769421"/>
    <lineage>
        <taxon>Bacteria</taxon>
        <taxon>Bacillati</taxon>
        <taxon>Actinomycetota</taxon>
        <taxon>Actinomycetes</taxon>
        <taxon>Bifidobacteriales</taxon>
        <taxon>Bifidobacteriaceae</taxon>
        <taxon>Alloscardovia</taxon>
    </lineage>
</organism>
<dbReference type="EMBL" id="JBHTHQ010000022">
    <property type="protein sequence ID" value="MFD0705506.1"/>
    <property type="molecule type" value="Genomic_DNA"/>
</dbReference>
<keyword evidence="2" id="KW-0472">Membrane</keyword>
<dbReference type="SUPFAM" id="SSF63817">
    <property type="entry name" value="Sortase"/>
    <property type="match status" value="1"/>
</dbReference>
<evidence type="ECO:0000313" key="3">
    <source>
        <dbReference type="EMBL" id="MFD0705506.1"/>
    </source>
</evidence>
<dbReference type="InterPro" id="IPR042002">
    <property type="entry name" value="Sortase_C"/>
</dbReference>
<evidence type="ECO:0000256" key="2">
    <source>
        <dbReference type="SAM" id="Phobius"/>
    </source>
</evidence>
<dbReference type="Proteomes" id="UP001597036">
    <property type="component" value="Unassembled WGS sequence"/>
</dbReference>
<dbReference type="InterPro" id="IPR023365">
    <property type="entry name" value="Sortase_dom-sf"/>
</dbReference>
<keyword evidence="2" id="KW-1133">Transmembrane helix</keyword>
<dbReference type="RefSeq" id="WP_377939221.1">
    <property type="nucleotide sequence ID" value="NZ_JBHTHQ010000022.1"/>
</dbReference>
<keyword evidence="1" id="KW-0378">Hydrolase</keyword>
<dbReference type="NCBIfam" id="TIGR01076">
    <property type="entry name" value="sortase_fam"/>
    <property type="match status" value="1"/>
</dbReference>
<keyword evidence="4" id="KW-1185">Reference proteome</keyword>